<dbReference type="Proteomes" id="UP000198908">
    <property type="component" value="Unassembled WGS sequence"/>
</dbReference>
<protein>
    <recommendedName>
        <fullName evidence="11">1,6-anhydro-N-acetylmuramyl-L-alanine amidase AmpD</fullName>
        <ecNumber evidence="5">3.5.1.28</ecNumber>
    </recommendedName>
    <alternativeName>
        <fullName evidence="12">N-acetylmuramoyl-L-alanine amidase</fullName>
    </alternativeName>
</protein>
<dbReference type="InterPro" id="IPR002502">
    <property type="entry name" value="Amidase_domain"/>
</dbReference>
<dbReference type="InterPro" id="IPR051206">
    <property type="entry name" value="NAMLAA_amidase_2"/>
</dbReference>
<evidence type="ECO:0000313" key="14">
    <source>
        <dbReference type="EMBL" id="SDD95713.1"/>
    </source>
</evidence>
<dbReference type="Pfam" id="PF01510">
    <property type="entry name" value="Amidase_2"/>
    <property type="match status" value="1"/>
</dbReference>
<dbReference type="GO" id="GO:0005737">
    <property type="term" value="C:cytoplasm"/>
    <property type="evidence" value="ECO:0007669"/>
    <property type="project" value="UniProtKB-SubCell"/>
</dbReference>
<sequence length="212" mass="22933">MSIAASPPLPRMPAYEVDAQGWVPGARRLPSPNFEARPQGAVPTLIVIHNISLPPNVFGGPEIADLFLNRLDCDAHPYFDAHLRGVRVSAHFVIHRDGALEQFVSCDERAWHAGASSFFGRERCNDFAVGIELEGSDTTAFEAAQYATLAALVKALVARYPIEALAGHSDIAPGRKTDPGPHFDWARLQRDTRLGAASFPYIQGCDAQGATS</sequence>
<evidence type="ECO:0000256" key="10">
    <source>
        <dbReference type="ARBA" id="ARBA00023316"/>
    </source>
</evidence>
<gene>
    <name evidence="14" type="ORF">SAMN05421548_12921</name>
</gene>
<proteinExistence type="inferred from homology"/>
<evidence type="ECO:0000256" key="11">
    <source>
        <dbReference type="ARBA" id="ARBA00039257"/>
    </source>
</evidence>
<dbReference type="PANTHER" id="PTHR30417:SF4">
    <property type="entry name" value="1,6-ANHYDRO-N-ACETYLMURAMYL-L-ALANINE AMIDASE AMPD"/>
    <property type="match status" value="1"/>
</dbReference>
<evidence type="ECO:0000256" key="1">
    <source>
        <dbReference type="ARBA" id="ARBA00001561"/>
    </source>
</evidence>
<evidence type="ECO:0000256" key="4">
    <source>
        <dbReference type="ARBA" id="ARBA00007553"/>
    </source>
</evidence>
<dbReference type="GO" id="GO:0046872">
    <property type="term" value="F:metal ion binding"/>
    <property type="evidence" value="ECO:0007669"/>
    <property type="project" value="UniProtKB-KW"/>
</dbReference>
<dbReference type="SUPFAM" id="SSF55846">
    <property type="entry name" value="N-acetylmuramoyl-L-alanine amidase-like"/>
    <property type="match status" value="1"/>
</dbReference>
<name>A0A1G6Z084_9BURK</name>
<dbReference type="Gene3D" id="3.40.80.10">
    <property type="entry name" value="Peptidoglycan recognition protein-like"/>
    <property type="match status" value="1"/>
</dbReference>
<evidence type="ECO:0000256" key="7">
    <source>
        <dbReference type="ARBA" id="ARBA00022723"/>
    </source>
</evidence>
<keyword evidence="6" id="KW-0963">Cytoplasm</keyword>
<dbReference type="GO" id="GO:0008745">
    <property type="term" value="F:N-acetylmuramoyl-L-alanine amidase activity"/>
    <property type="evidence" value="ECO:0007669"/>
    <property type="project" value="UniProtKB-EC"/>
</dbReference>
<comment type="cofactor">
    <cofactor evidence="2">
        <name>Zn(2+)</name>
        <dbReference type="ChEBI" id="CHEBI:29105"/>
    </cofactor>
</comment>
<feature type="domain" description="N-acetylmuramoyl-L-alanine amidase" evidence="13">
    <location>
        <begin position="31"/>
        <end position="180"/>
    </location>
</feature>
<dbReference type="PANTHER" id="PTHR30417">
    <property type="entry name" value="N-ACETYLMURAMOYL-L-ALANINE AMIDASE AMID"/>
    <property type="match status" value="1"/>
</dbReference>
<dbReference type="InterPro" id="IPR036505">
    <property type="entry name" value="Amidase/PGRP_sf"/>
</dbReference>
<dbReference type="GO" id="GO:0009254">
    <property type="term" value="P:peptidoglycan turnover"/>
    <property type="evidence" value="ECO:0007669"/>
    <property type="project" value="TreeGrafter"/>
</dbReference>
<dbReference type="SMART" id="SM00644">
    <property type="entry name" value="Ami_2"/>
    <property type="match status" value="1"/>
</dbReference>
<evidence type="ECO:0000259" key="13">
    <source>
        <dbReference type="SMART" id="SM00644"/>
    </source>
</evidence>
<accession>A0A1G6Z084</accession>
<dbReference type="RefSeq" id="WP_245747013.1">
    <property type="nucleotide sequence ID" value="NZ_FMYQ01000029.1"/>
</dbReference>
<comment type="catalytic activity">
    <reaction evidence="1">
        <text>Hydrolyzes the link between N-acetylmuramoyl residues and L-amino acid residues in certain cell-wall glycopeptides.</text>
        <dbReference type="EC" id="3.5.1.28"/>
    </reaction>
</comment>
<keyword evidence="9" id="KW-0862">Zinc</keyword>
<organism evidence="14 15">
    <name type="scientific">Paraburkholderia lycopersici</name>
    <dbReference type="NCBI Taxonomy" id="416944"/>
    <lineage>
        <taxon>Bacteria</taxon>
        <taxon>Pseudomonadati</taxon>
        <taxon>Pseudomonadota</taxon>
        <taxon>Betaproteobacteria</taxon>
        <taxon>Burkholderiales</taxon>
        <taxon>Burkholderiaceae</taxon>
        <taxon>Paraburkholderia</taxon>
    </lineage>
</organism>
<evidence type="ECO:0000256" key="9">
    <source>
        <dbReference type="ARBA" id="ARBA00022833"/>
    </source>
</evidence>
<evidence type="ECO:0000256" key="12">
    <source>
        <dbReference type="ARBA" id="ARBA00042615"/>
    </source>
</evidence>
<keyword evidence="7" id="KW-0479">Metal-binding</keyword>
<comment type="subcellular location">
    <subcellularLocation>
        <location evidence="3">Cytoplasm</location>
    </subcellularLocation>
</comment>
<dbReference type="GO" id="GO:0009253">
    <property type="term" value="P:peptidoglycan catabolic process"/>
    <property type="evidence" value="ECO:0007669"/>
    <property type="project" value="InterPro"/>
</dbReference>
<evidence type="ECO:0000256" key="8">
    <source>
        <dbReference type="ARBA" id="ARBA00022801"/>
    </source>
</evidence>
<evidence type="ECO:0000256" key="6">
    <source>
        <dbReference type="ARBA" id="ARBA00022490"/>
    </source>
</evidence>
<evidence type="ECO:0000256" key="3">
    <source>
        <dbReference type="ARBA" id="ARBA00004496"/>
    </source>
</evidence>
<evidence type="ECO:0000256" key="2">
    <source>
        <dbReference type="ARBA" id="ARBA00001947"/>
    </source>
</evidence>
<keyword evidence="8" id="KW-0378">Hydrolase</keyword>
<keyword evidence="10" id="KW-0961">Cell wall biogenesis/degradation</keyword>
<comment type="similarity">
    <text evidence="4">Belongs to the N-acetylmuramoyl-L-alanine amidase 2 family.</text>
</comment>
<evidence type="ECO:0000256" key="5">
    <source>
        <dbReference type="ARBA" id="ARBA00011901"/>
    </source>
</evidence>
<dbReference type="NCBIfam" id="NF008758">
    <property type="entry name" value="PRK11789.1"/>
    <property type="match status" value="1"/>
</dbReference>
<dbReference type="EMBL" id="FMYQ01000029">
    <property type="protein sequence ID" value="SDD95713.1"/>
    <property type="molecule type" value="Genomic_DNA"/>
</dbReference>
<evidence type="ECO:0000313" key="15">
    <source>
        <dbReference type="Proteomes" id="UP000198908"/>
    </source>
</evidence>
<dbReference type="AlphaFoldDB" id="A0A1G6Z084"/>
<reference evidence="15" key="1">
    <citation type="submission" date="2016-09" db="EMBL/GenBank/DDBJ databases">
        <authorList>
            <person name="Varghese N."/>
            <person name="Submissions S."/>
        </authorList>
    </citation>
    <scope>NUCLEOTIDE SEQUENCE [LARGE SCALE GENOMIC DNA]</scope>
    <source>
        <strain evidence="15">TNe-862</strain>
    </source>
</reference>
<keyword evidence="15" id="KW-1185">Reference proteome</keyword>
<dbReference type="CDD" id="cd06583">
    <property type="entry name" value="PGRP"/>
    <property type="match status" value="1"/>
</dbReference>
<dbReference type="EC" id="3.5.1.28" evidence="5"/>
<dbReference type="GO" id="GO:0071555">
    <property type="term" value="P:cell wall organization"/>
    <property type="evidence" value="ECO:0007669"/>
    <property type="project" value="UniProtKB-KW"/>
</dbReference>
<dbReference type="STRING" id="416944.SAMN05421548_12921"/>